<protein>
    <recommendedName>
        <fullName evidence="1">DUF6884 domain-containing protein</fullName>
    </recommendedName>
</protein>
<dbReference type="Pfam" id="PF21818">
    <property type="entry name" value="DUF6884"/>
    <property type="match status" value="1"/>
</dbReference>
<evidence type="ECO:0000313" key="3">
    <source>
        <dbReference type="Proteomes" id="UP001198630"/>
    </source>
</evidence>
<dbReference type="InterPro" id="IPR049251">
    <property type="entry name" value="DUF6884"/>
</dbReference>
<dbReference type="AlphaFoldDB" id="A0AAW4XNJ7"/>
<sequence>MSPIYTPTFRYDDPTLTPPAPGRALIEDIGLVESLPGIGPKSGGGYIGVPISIGPLHTRFLRPHDGVETTLPNTDLRPWRTPFLVAAHSQNCFDLPDRPGWNWLRWTVADHLAHDAAAARADEPLVIVPCGATKDPTPSKIPAGQRYTGTYHRLGLRAAAALAGPNATRILSARFGLVPLHHLIEPYNLRLGQPGSITAERLREQAADQGLLDHRNVVLFGGRDYTTLAQQVWPHAHTPLAGTKGIGEQQKRLAEIAACGQLH</sequence>
<reference evidence="2" key="1">
    <citation type="submission" date="2021-11" db="EMBL/GenBank/DDBJ databases">
        <title>Development of a sustainable strategy for remediation of hydrocarbon-contaminated territories based on the waste exchange concept.</title>
        <authorList>
            <person name="Elkin A."/>
        </authorList>
    </citation>
    <scope>NUCLEOTIDE SEQUENCE</scope>
    <source>
        <strain evidence="2">IEGM 757</strain>
    </source>
</reference>
<evidence type="ECO:0000313" key="2">
    <source>
        <dbReference type="EMBL" id="MCD2114354.1"/>
    </source>
</evidence>
<feature type="domain" description="DUF6884" evidence="1">
    <location>
        <begin position="126"/>
        <end position="254"/>
    </location>
</feature>
<comment type="caution">
    <text evidence="2">The sequence shown here is derived from an EMBL/GenBank/DDBJ whole genome shotgun (WGS) entry which is preliminary data.</text>
</comment>
<evidence type="ECO:0000259" key="1">
    <source>
        <dbReference type="Pfam" id="PF21818"/>
    </source>
</evidence>
<organism evidence="2 3">
    <name type="scientific">Rhodococcus rhodochrous</name>
    <dbReference type="NCBI Taxonomy" id="1829"/>
    <lineage>
        <taxon>Bacteria</taxon>
        <taxon>Bacillati</taxon>
        <taxon>Actinomycetota</taxon>
        <taxon>Actinomycetes</taxon>
        <taxon>Mycobacteriales</taxon>
        <taxon>Nocardiaceae</taxon>
        <taxon>Rhodococcus</taxon>
    </lineage>
</organism>
<dbReference type="Proteomes" id="UP001198630">
    <property type="component" value="Unassembled WGS sequence"/>
</dbReference>
<proteinExistence type="predicted"/>
<dbReference type="EMBL" id="JAJNCO010000020">
    <property type="protein sequence ID" value="MCD2114354.1"/>
    <property type="molecule type" value="Genomic_DNA"/>
</dbReference>
<gene>
    <name evidence="2" type="ORF">LQ384_24915</name>
</gene>
<dbReference type="RefSeq" id="WP_230792420.1">
    <property type="nucleotide sequence ID" value="NZ_JAJNCO010000020.1"/>
</dbReference>
<accession>A0AAW4XNJ7</accession>
<name>A0AAW4XNJ7_RHORH</name>